<reference evidence="2" key="1">
    <citation type="journal article" date="2021" name="Front. Microbiol.">
        <title>Comprehensive Comparative Genomics and Phenotyping of Methylobacterium Species.</title>
        <authorList>
            <person name="Alessa O."/>
            <person name="Ogura Y."/>
            <person name="Fujitani Y."/>
            <person name="Takami H."/>
            <person name="Hayashi T."/>
            <person name="Sahin N."/>
            <person name="Tani A."/>
        </authorList>
    </citation>
    <scope>NUCLEOTIDE SEQUENCE</scope>
    <source>
        <strain evidence="2">DSM 23674</strain>
    </source>
</reference>
<evidence type="ECO:0000256" key="1">
    <source>
        <dbReference type="SAM" id="MobiDB-lite"/>
    </source>
</evidence>
<evidence type="ECO:0000313" key="2">
    <source>
        <dbReference type="EMBL" id="GJE55243.1"/>
    </source>
</evidence>
<dbReference type="EMBL" id="BPRA01000007">
    <property type="protein sequence ID" value="GJE55243.1"/>
    <property type="molecule type" value="Genomic_DNA"/>
</dbReference>
<keyword evidence="3" id="KW-1185">Reference proteome</keyword>
<evidence type="ECO:0000313" key="3">
    <source>
        <dbReference type="Proteomes" id="UP001055101"/>
    </source>
</evidence>
<comment type="caution">
    <text evidence="2">The sequence shown here is derived from an EMBL/GenBank/DDBJ whole genome shotgun (WGS) entry which is preliminary data.</text>
</comment>
<organism evidence="2 3">
    <name type="scientific">Methylobacterium thuringiense</name>
    <dbReference type="NCBI Taxonomy" id="1003091"/>
    <lineage>
        <taxon>Bacteria</taxon>
        <taxon>Pseudomonadati</taxon>
        <taxon>Pseudomonadota</taxon>
        <taxon>Alphaproteobacteria</taxon>
        <taxon>Hyphomicrobiales</taxon>
        <taxon>Methylobacteriaceae</taxon>
        <taxon>Methylobacterium</taxon>
    </lineage>
</organism>
<dbReference type="Proteomes" id="UP001055101">
    <property type="component" value="Unassembled WGS sequence"/>
</dbReference>
<feature type="region of interest" description="Disordered" evidence="1">
    <location>
        <begin position="74"/>
        <end position="101"/>
    </location>
</feature>
<accession>A0ABQ4TJ08</accession>
<proteinExistence type="predicted"/>
<gene>
    <name evidence="2" type="ORF">EKPJFOCH_1732</name>
</gene>
<protein>
    <submittedName>
        <fullName evidence="2">Uncharacterized protein</fullName>
    </submittedName>
</protein>
<reference evidence="2" key="2">
    <citation type="submission" date="2021-08" db="EMBL/GenBank/DDBJ databases">
        <authorList>
            <person name="Tani A."/>
            <person name="Ola A."/>
            <person name="Ogura Y."/>
            <person name="Katsura K."/>
            <person name="Hayashi T."/>
        </authorList>
    </citation>
    <scope>NUCLEOTIDE SEQUENCE</scope>
    <source>
        <strain evidence="2">DSM 23674</strain>
    </source>
</reference>
<sequence>MVERVAEAIAQANREPFYLSPELYRQMARAAIEAMREPTEAMTRAGVDFALGVSLSGEYRWPDYIGDMHRRQIDAALAPDTPPRPNSDGVGDTANREEQSI</sequence>
<name>A0ABQ4TJ08_9HYPH</name>